<accession>A0ABQ9ETP7</accession>
<comment type="caution">
    <text evidence="4">The sequence shown here is derived from an EMBL/GenBank/DDBJ whole genome shotgun (WGS) entry which is preliminary data.</text>
</comment>
<dbReference type="EMBL" id="JARBDR010000657">
    <property type="protein sequence ID" value="KAJ8308571.1"/>
    <property type="molecule type" value="Genomic_DNA"/>
</dbReference>
<dbReference type="Pfam" id="PF13499">
    <property type="entry name" value="EF-hand_7"/>
    <property type="match status" value="4"/>
</dbReference>
<name>A0ABQ9ETP7_TEGGR</name>
<feature type="domain" description="EF-hand" evidence="3">
    <location>
        <begin position="205"/>
        <end position="240"/>
    </location>
</feature>
<keyword evidence="1" id="KW-0677">Repeat</keyword>
<organism evidence="4 5">
    <name type="scientific">Tegillarca granosa</name>
    <name type="common">Malaysian cockle</name>
    <name type="synonym">Anadara granosa</name>
    <dbReference type="NCBI Taxonomy" id="220873"/>
    <lineage>
        <taxon>Eukaryota</taxon>
        <taxon>Metazoa</taxon>
        <taxon>Spiralia</taxon>
        <taxon>Lophotrochozoa</taxon>
        <taxon>Mollusca</taxon>
        <taxon>Bivalvia</taxon>
        <taxon>Autobranchia</taxon>
        <taxon>Pteriomorphia</taxon>
        <taxon>Arcoida</taxon>
        <taxon>Arcoidea</taxon>
        <taxon>Arcidae</taxon>
        <taxon>Tegillarca</taxon>
    </lineage>
</organism>
<dbReference type="InterPro" id="IPR011992">
    <property type="entry name" value="EF-hand-dom_pair"/>
</dbReference>
<dbReference type="InterPro" id="IPR018247">
    <property type="entry name" value="EF_Hand_1_Ca_BS"/>
</dbReference>
<gene>
    <name evidence="4" type="ORF">KUTeg_013445</name>
</gene>
<dbReference type="PANTHER" id="PTHR23048">
    <property type="entry name" value="MYOSIN LIGHT CHAIN 1, 3"/>
    <property type="match status" value="1"/>
</dbReference>
<dbReference type="Proteomes" id="UP001217089">
    <property type="component" value="Unassembled WGS sequence"/>
</dbReference>
<protein>
    <recommendedName>
        <fullName evidence="3">EF-hand domain-containing protein</fullName>
    </recommendedName>
</protein>
<dbReference type="PROSITE" id="PS50222">
    <property type="entry name" value="EF_HAND_2"/>
    <property type="match status" value="6"/>
</dbReference>
<dbReference type="PANTHER" id="PTHR23048:SF0">
    <property type="entry name" value="CALMODULIN LIKE 3"/>
    <property type="match status" value="1"/>
</dbReference>
<dbReference type="PROSITE" id="PS00018">
    <property type="entry name" value="EF_HAND_1"/>
    <property type="match status" value="6"/>
</dbReference>
<dbReference type="Gene3D" id="1.10.238.10">
    <property type="entry name" value="EF-hand"/>
    <property type="match status" value="4"/>
</dbReference>
<feature type="domain" description="EF-hand" evidence="3">
    <location>
        <begin position="132"/>
        <end position="167"/>
    </location>
</feature>
<dbReference type="InterPro" id="IPR002048">
    <property type="entry name" value="EF_hand_dom"/>
</dbReference>
<sequence>MILRQSEFRVAFDLFDKDGDGFITTTEIASVMSSLGQNPTEAELDEMISSVDADDSGTIDFPEFCLMMVKRMKVHGTEIEIKDAFRVFDRDGNGYITADELRQVMTNLGEKMSNEEAEEMIAEADVDKDGQINYEEFRVAFDLFDKDGDGFITTTEIASVMSSLGQNPTEAELDEMISSVDADDSGTIDFPEFCLMMVKRMKVHGTEIEIKDAFRVFDRDGNGYITADELRQVMTNLGEKMSNEEAEEMIAEADVDKDGQINYEGST</sequence>
<reference evidence="4 5" key="1">
    <citation type="submission" date="2022-12" db="EMBL/GenBank/DDBJ databases">
        <title>Chromosome-level genome of Tegillarca granosa.</title>
        <authorList>
            <person name="Kim J."/>
        </authorList>
    </citation>
    <scope>NUCLEOTIDE SEQUENCE [LARGE SCALE GENOMIC DNA]</scope>
    <source>
        <strain evidence="4">Teg-2019</strain>
        <tissue evidence="4">Adductor muscle</tissue>
    </source>
</reference>
<feature type="domain" description="EF-hand" evidence="3">
    <location>
        <begin position="168"/>
        <end position="203"/>
    </location>
</feature>
<dbReference type="SUPFAM" id="SSF47473">
    <property type="entry name" value="EF-hand"/>
    <property type="match status" value="2"/>
</dbReference>
<keyword evidence="5" id="KW-1185">Reference proteome</keyword>
<feature type="domain" description="EF-hand" evidence="3">
    <location>
        <begin position="39"/>
        <end position="74"/>
    </location>
</feature>
<evidence type="ECO:0000256" key="1">
    <source>
        <dbReference type="ARBA" id="ARBA00022737"/>
    </source>
</evidence>
<evidence type="ECO:0000256" key="2">
    <source>
        <dbReference type="ARBA" id="ARBA00022837"/>
    </source>
</evidence>
<feature type="domain" description="EF-hand" evidence="3">
    <location>
        <begin position="3"/>
        <end position="38"/>
    </location>
</feature>
<keyword evidence="2" id="KW-0106">Calcium</keyword>
<evidence type="ECO:0000259" key="3">
    <source>
        <dbReference type="PROSITE" id="PS50222"/>
    </source>
</evidence>
<proteinExistence type="predicted"/>
<evidence type="ECO:0000313" key="4">
    <source>
        <dbReference type="EMBL" id="KAJ8308571.1"/>
    </source>
</evidence>
<feature type="domain" description="EF-hand" evidence="3">
    <location>
        <begin position="76"/>
        <end position="111"/>
    </location>
</feature>
<dbReference type="SMART" id="SM00054">
    <property type="entry name" value="EFh"/>
    <property type="match status" value="8"/>
</dbReference>
<dbReference type="InterPro" id="IPR050230">
    <property type="entry name" value="CALM/Myosin/TropC-like"/>
</dbReference>
<dbReference type="CDD" id="cd00051">
    <property type="entry name" value="EFh"/>
    <property type="match status" value="2"/>
</dbReference>
<evidence type="ECO:0000313" key="5">
    <source>
        <dbReference type="Proteomes" id="UP001217089"/>
    </source>
</evidence>